<dbReference type="EMBL" id="JAIWYP010000003">
    <property type="protein sequence ID" value="KAH3857846.1"/>
    <property type="molecule type" value="Genomic_DNA"/>
</dbReference>
<reference evidence="2" key="1">
    <citation type="journal article" date="2019" name="bioRxiv">
        <title>The Genome of the Zebra Mussel, Dreissena polymorpha: A Resource for Invasive Species Research.</title>
        <authorList>
            <person name="McCartney M.A."/>
            <person name="Auch B."/>
            <person name="Kono T."/>
            <person name="Mallez S."/>
            <person name="Zhang Y."/>
            <person name="Obille A."/>
            <person name="Becker A."/>
            <person name="Abrahante J.E."/>
            <person name="Garbe J."/>
            <person name="Badalamenti J.P."/>
            <person name="Herman A."/>
            <person name="Mangelson H."/>
            <person name="Liachko I."/>
            <person name="Sullivan S."/>
            <person name="Sone E.D."/>
            <person name="Koren S."/>
            <person name="Silverstein K.A.T."/>
            <person name="Beckman K.B."/>
            <person name="Gohl D.M."/>
        </authorList>
    </citation>
    <scope>NUCLEOTIDE SEQUENCE</scope>
    <source>
        <strain evidence="2">Duluth1</strain>
        <tissue evidence="2">Whole animal</tissue>
    </source>
</reference>
<name>A0A9D4LJA5_DREPO</name>
<dbReference type="EMBL" id="JAIWYP010000014">
    <property type="protein sequence ID" value="KAH3713403.1"/>
    <property type="molecule type" value="Genomic_DNA"/>
</dbReference>
<protein>
    <submittedName>
        <fullName evidence="2">Uncharacterized protein</fullName>
    </submittedName>
</protein>
<dbReference type="Proteomes" id="UP000828390">
    <property type="component" value="Unassembled WGS sequence"/>
</dbReference>
<organism evidence="2 4">
    <name type="scientific">Dreissena polymorpha</name>
    <name type="common">Zebra mussel</name>
    <name type="synonym">Mytilus polymorpha</name>
    <dbReference type="NCBI Taxonomy" id="45954"/>
    <lineage>
        <taxon>Eukaryota</taxon>
        <taxon>Metazoa</taxon>
        <taxon>Spiralia</taxon>
        <taxon>Lophotrochozoa</taxon>
        <taxon>Mollusca</taxon>
        <taxon>Bivalvia</taxon>
        <taxon>Autobranchia</taxon>
        <taxon>Heteroconchia</taxon>
        <taxon>Euheterodonta</taxon>
        <taxon>Imparidentia</taxon>
        <taxon>Neoheterodontei</taxon>
        <taxon>Myida</taxon>
        <taxon>Dreissenoidea</taxon>
        <taxon>Dreissenidae</taxon>
        <taxon>Dreissena</taxon>
    </lineage>
</organism>
<dbReference type="AlphaFoldDB" id="A0A9D4LJA5"/>
<comment type="caution">
    <text evidence="2">The sequence shown here is derived from an EMBL/GenBank/DDBJ whole genome shotgun (WGS) entry which is preliminary data.</text>
</comment>
<dbReference type="EMBL" id="JAIWYP010000002">
    <property type="protein sequence ID" value="KAH3860238.1"/>
    <property type="molecule type" value="Genomic_DNA"/>
</dbReference>
<proteinExistence type="predicted"/>
<sequence length="625" mass="71795">MMATFADDVLPLPITYLQRHKLATLVWETALPGKPFPGLKTHLEVAHDGPFRVKLLDSNQHSFYKSLSWYLFATEDNFNLVHNAIVKHARDNTSALNKIFLKERPYDDESKNVFDYLRNSARTNRNASLIDVYTAAHFLKFGIALFDSKEHTQIKVIGPECVEKHTDKSDHLFAILLSWSSSGDKNTFHFAPIRSYTRSKHSTSDEDDEPEIKPSVIKSTQTEFVLCLTKEELNSNVVLADTCNNSYVTIPYVIAKTYSDNLAEFVGEILETGMSATTLQKLKAYMIGPTKYLSTDLNAGLYEFARRWKIQSLVNEIDNLVYRSSLNNVINFANDISLSDSSQFYRYIETLVYRSKIHDLKRIHINSKSEYHIKLNSFLDRMIIAKENSKPLASWYKLPHVLVCIDTESRYFGQYFNGETWCSLFLSESIKRVLPFLLDNKYCVLNDTLYFIKDKHTLGEVQLINNHTGVVTYNDIPLGVSNPRIAITSDKTTMLLISNETDRKVAEVLKISDSPTSISPWRTIPPEQYTFTFVEQGCILYEIENYKLSLKTDAVRQTQALVTVHCSAKSTEIYHYEITDCQIFAERRATNNLHRVQIPKQKNETSKFFIVSFPVFAEHFAAYYA</sequence>
<reference evidence="2" key="2">
    <citation type="submission" date="2020-11" db="EMBL/GenBank/DDBJ databases">
        <authorList>
            <person name="McCartney M.A."/>
            <person name="Auch B."/>
            <person name="Kono T."/>
            <person name="Mallez S."/>
            <person name="Becker A."/>
            <person name="Gohl D.M."/>
            <person name="Silverstein K.A.T."/>
            <person name="Koren S."/>
            <person name="Bechman K.B."/>
            <person name="Herman A."/>
            <person name="Abrahante J.E."/>
            <person name="Garbe J."/>
        </authorList>
    </citation>
    <scope>NUCLEOTIDE SEQUENCE</scope>
    <source>
        <strain evidence="2">Duluth1</strain>
        <tissue evidence="2">Whole animal</tissue>
    </source>
</reference>
<gene>
    <name evidence="3" type="ORF">DPMN_023131</name>
    <name evidence="1" type="ORF">DPMN_073195</name>
    <name evidence="2" type="ORF">DPMN_100461</name>
</gene>
<evidence type="ECO:0000313" key="2">
    <source>
        <dbReference type="EMBL" id="KAH3857846.1"/>
    </source>
</evidence>
<accession>A0A9D4LJA5</accession>
<keyword evidence="4" id="KW-1185">Reference proteome</keyword>
<evidence type="ECO:0000313" key="3">
    <source>
        <dbReference type="EMBL" id="KAH3860238.1"/>
    </source>
</evidence>
<evidence type="ECO:0000313" key="1">
    <source>
        <dbReference type="EMBL" id="KAH3713403.1"/>
    </source>
</evidence>
<evidence type="ECO:0000313" key="4">
    <source>
        <dbReference type="Proteomes" id="UP000828390"/>
    </source>
</evidence>